<organism evidence="1 2">
    <name type="scientific">Amblyomma americanum</name>
    <name type="common">Lone star tick</name>
    <dbReference type="NCBI Taxonomy" id="6943"/>
    <lineage>
        <taxon>Eukaryota</taxon>
        <taxon>Metazoa</taxon>
        <taxon>Ecdysozoa</taxon>
        <taxon>Arthropoda</taxon>
        <taxon>Chelicerata</taxon>
        <taxon>Arachnida</taxon>
        <taxon>Acari</taxon>
        <taxon>Parasitiformes</taxon>
        <taxon>Ixodida</taxon>
        <taxon>Ixodoidea</taxon>
        <taxon>Ixodidae</taxon>
        <taxon>Amblyomminae</taxon>
        <taxon>Amblyomma</taxon>
    </lineage>
</organism>
<name>A0AAQ4F816_AMBAM</name>
<feature type="non-terminal residue" evidence="1">
    <location>
        <position position="86"/>
    </location>
</feature>
<keyword evidence="2" id="KW-1185">Reference proteome</keyword>
<dbReference type="PANTHER" id="PTHR11388">
    <property type="entry name" value="ORGANIC ANION TRANSPORTER"/>
    <property type="match status" value="1"/>
</dbReference>
<dbReference type="GO" id="GO:0043252">
    <property type="term" value="P:sodium-independent organic anion transport"/>
    <property type="evidence" value="ECO:0007669"/>
    <property type="project" value="TreeGrafter"/>
</dbReference>
<accession>A0AAQ4F816</accession>
<dbReference type="PANTHER" id="PTHR11388:SF100">
    <property type="entry name" value="SOLUTE CARRIER ORGANIC ANION TRANSPORTER FAMILY MEMBER 4A1"/>
    <property type="match status" value="1"/>
</dbReference>
<dbReference type="InterPro" id="IPR004156">
    <property type="entry name" value="OATP"/>
</dbReference>
<evidence type="ECO:0000313" key="1">
    <source>
        <dbReference type="EMBL" id="KAK8782768.1"/>
    </source>
</evidence>
<gene>
    <name evidence="1" type="ORF">V5799_015893</name>
</gene>
<dbReference type="Pfam" id="PF03137">
    <property type="entry name" value="OATP"/>
    <property type="match status" value="1"/>
</dbReference>
<evidence type="ECO:0000313" key="2">
    <source>
        <dbReference type="Proteomes" id="UP001321473"/>
    </source>
</evidence>
<proteinExistence type="predicted"/>
<sequence>MFNLASCIMVTPVSYRGGVGRRPVILGIGDLVTSVGAMIFASPHFIAPQYRVLENGTANVGPERGPEKCSLSGRATNANAFKHFFM</sequence>
<dbReference type="Proteomes" id="UP001321473">
    <property type="component" value="Unassembled WGS sequence"/>
</dbReference>
<reference evidence="1 2" key="1">
    <citation type="journal article" date="2023" name="Arcadia Sci">
        <title>De novo assembly of a long-read Amblyomma americanum tick genome.</title>
        <authorList>
            <person name="Chou S."/>
            <person name="Poskanzer K.E."/>
            <person name="Rollins M."/>
            <person name="Thuy-Boun P.S."/>
        </authorList>
    </citation>
    <scope>NUCLEOTIDE SEQUENCE [LARGE SCALE GENOMIC DNA]</scope>
    <source>
        <strain evidence="1">F_SG_1</strain>
        <tissue evidence="1">Salivary glands</tissue>
    </source>
</reference>
<dbReference type="GO" id="GO:0016323">
    <property type="term" value="C:basolateral plasma membrane"/>
    <property type="evidence" value="ECO:0007669"/>
    <property type="project" value="TreeGrafter"/>
</dbReference>
<dbReference type="GO" id="GO:0015347">
    <property type="term" value="F:sodium-independent organic anion transmembrane transporter activity"/>
    <property type="evidence" value="ECO:0007669"/>
    <property type="project" value="TreeGrafter"/>
</dbReference>
<protein>
    <submittedName>
        <fullName evidence="1">Uncharacterized protein</fullName>
    </submittedName>
</protein>
<comment type="caution">
    <text evidence="1">The sequence shown here is derived from an EMBL/GenBank/DDBJ whole genome shotgun (WGS) entry which is preliminary data.</text>
</comment>
<dbReference type="AlphaFoldDB" id="A0AAQ4F816"/>
<dbReference type="EMBL" id="JARKHS020006306">
    <property type="protein sequence ID" value="KAK8782768.1"/>
    <property type="molecule type" value="Genomic_DNA"/>
</dbReference>